<dbReference type="AlphaFoldDB" id="A0AAD9PYE3"/>
<evidence type="ECO:0000313" key="2">
    <source>
        <dbReference type="EMBL" id="KAK2551363.1"/>
    </source>
</evidence>
<feature type="compositionally biased region" description="Basic residues" evidence="1">
    <location>
        <begin position="1"/>
        <end position="14"/>
    </location>
</feature>
<sequence>MQVHFRKKKRHRKVVANNGQNRMLKEQWMRSRKNMKLKKSKKDLRESTSISEADKDKFKSALRTDYMSSEESLSEPDSQDAGDTSGSDEDLPREKNLRVRPLPWHIVEVNSLMACPDRRINRKRTPRSSWMTMERTEGPPSTREAPEDAPEFALAALHLGV</sequence>
<reference evidence="2" key="1">
    <citation type="journal article" date="2023" name="G3 (Bethesda)">
        <title>Whole genome assembly and annotation of the endangered Caribbean coral Acropora cervicornis.</title>
        <authorList>
            <person name="Selwyn J.D."/>
            <person name="Vollmer S.V."/>
        </authorList>
    </citation>
    <scope>NUCLEOTIDE SEQUENCE</scope>
    <source>
        <strain evidence="2">K2</strain>
    </source>
</reference>
<proteinExistence type="predicted"/>
<dbReference type="Proteomes" id="UP001249851">
    <property type="component" value="Unassembled WGS sequence"/>
</dbReference>
<feature type="compositionally biased region" description="Basic residues" evidence="1">
    <location>
        <begin position="30"/>
        <end position="42"/>
    </location>
</feature>
<comment type="caution">
    <text evidence="2">The sequence shown here is derived from an EMBL/GenBank/DDBJ whole genome shotgun (WGS) entry which is preliminary data.</text>
</comment>
<evidence type="ECO:0000256" key="1">
    <source>
        <dbReference type="SAM" id="MobiDB-lite"/>
    </source>
</evidence>
<reference evidence="2" key="2">
    <citation type="journal article" date="2023" name="Science">
        <title>Genomic signatures of disease resistance in endangered staghorn corals.</title>
        <authorList>
            <person name="Vollmer S.V."/>
            <person name="Selwyn J.D."/>
            <person name="Despard B.A."/>
            <person name="Roesel C.L."/>
        </authorList>
    </citation>
    <scope>NUCLEOTIDE SEQUENCE</scope>
    <source>
        <strain evidence="2">K2</strain>
    </source>
</reference>
<feature type="region of interest" description="Disordered" evidence="1">
    <location>
        <begin position="125"/>
        <end position="148"/>
    </location>
</feature>
<accession>A0AAD9PYE3</accession>
<protein>
    <submittedName>
        <fullName evidence="2">Uncharacterized protein</fullName>
    </submittedName>
</protein>
<feature type="compositionally biased region" description="Acidic residues" evidence="1">
    <location>
        <begin position="72"/>
        <end position="89"/>
    </location>
</feature>
<feature type="region of interest" description="Disordered" evidence="1">
    <location>
        <begin position="1"/>
        <end position="100"/>
    </location>
</feature>
<dbReference type="EMBL" id="JARQWQ010000098">
    <property type="protein sequence ID" value="KAK2551363.1"/>
    <property type="molecule type" value="Genomic_DNA"/>
</dbReference>
<keyword evidence="3" id="KW-1185">Reference proteome</keyword>
<organism evidence="2 3">
    <name type="scientific">Acropora cervicornis</name>
    <name type="common">Staghorn coral</name>
    <dbReference type="NCBI Taxonomy" id="6130"/>
    <lineage>
        <taxon>Eukaryota</taxon>
        <taxon>Metazoa</taxon>
        <taxon>Cnidaria</taxon>
        <taxon>Anthozoa</taxon>
        <taxon>Hexacorallia</taxon>
        <taxon>Scleractinia</taxon>
        <taxon>Astrocoeniina</taxon>
        <taxon>Acroporidae</taxon>
        <taxon>Acropora</taxon>
    </lineage>
</organism>
<evidence type="ECO:0000313" key="3">
    <source>
        <dbReference type="Proteomes" id="UP001249851"/>
    </source>
</evidence>
<gene>
    <name evidence="2" type="ORF">P5673_027762</name>
</gene>
<name>A0AAD9PYE3_ACRCE</name>